<proteinExistence type="inferred from homology"/>
<protein>
    <recommendedName>
        <fullName evidence="11">Pre-mRNA-splicing factor SPF27</fullName>
    </recommendedName>
</protein>
<evidence type="ECO:0000256" key="2">
    <source>
        <dbReference type="ARBA" id="ARBA00010788"/>
    </source>
</evidence>
<dbReference type="EMBL" id="LWDD02000206">
    <property type="protein sequence ID" value="KAE8262745.1"/>
    <property type="molecule type" value="Genomic_DNA"/>
</dbReference>
<dbReference type="GO" id="GO:0071011">
    <property type="term" value="C:precatalytic spliceosome"/>
    <property type="evidence" value="ECO:0007669"/>
    <property type="project" value="TreeGrafter"/>
</dbReference>
<gene>
    <name evidence="8" type="ORF">A4X03_0g2210</name>
    <name evidence="7" type="ORF">JKIAZH3_G3069</name>
</gene>
<keyword evidence="3" id="KW-0507">mRNA processing</keyword>
<evidence type="ECO:0000256" key="3">
    <source>
        <dbReference type="ARBA" id="ARBA00022664"/>
    </source>
</evidence>
<dbReference type="Proteomes" id="UP000077671">
    <property type="component" value="Unassembled WGS sequence"/>
</dbReference>
<comment type="similarity">
    <text evidence="2">Belongs to the SPF27 family.</text>
</comment>
<dbReference type="GO" id="GO:0000974">
    <property type="term" value="C:Prp19 complex"/>
    <property type="evidence" value="ECO:0007669"/>
    <property type="project" value="TreeGrafter"/>
</dbReference>
<keyword evidence="10" id="KW-1185">Reference proteome</keyword>
<evidence type="ECO:0000313" key="9">
    <source>
        <dbReference type="Proteomes" id="UP000077671"/>
    </source>
</evidence>
<evidence type="ECO:0000256" key="5">
    <source>
        <dbReference type="ARBA" id="ARBA00023187"/>
    </source>
</evidence>
<keyword evidence="4" id="KW-0747">Spliceosome</keyword>
<comment type="caution">
    <text evidence="8">The sequence shown here is derived from an EMBL/GenBank/DDBJ whole genome shotgun (WGS) entry which is preliminary data.</text>
</comment>
<reference evidence="8" key="2">
    <citation type="journal article" date="2019" name="IMA Fungus">
        <title>Genome sequencing and comparison of five Tilletia species to identify candidate genes for the detection of regulated species infecting wheat.</title>
        <authorList>
            <person name="Nguyen H.D.T."/>
            <person name="Sultana T."/>
            <person name="Kesanakurti P."/>
            <person name="Hambleton S."/>
        </authorList>
    </citation>
    <scope>NUCLEOTIDE SEQUENCE</scope>
    <source>
        <strain evidence="8">DAOMC 238032</strain>
    </source>
</reference>
<dbReference type="GO" id="GO:0071013">
    <property type="term" value="C:catalytic step 2 spliceosome"/>
    <property type="evidence" value="ECO:0007669"/>
    <property type="project" value="TreeGrafter"/>
</dbReference>
<evidence type="ECO:0000256" key="4">
    <source>
        <dbReference type="ARBA" id="ARBA00022728"/>
    </source>
</evidence>
<dbReference type="GO" id="GO:0008380">
    <property type="term" value="P:RNA splicing"/>
    <property type="evidence" value="ECO:0007669"/>
    <property type="project" value="UniProtKB-KW"/>
</dbReference>
<evidence type="ECO:0000313" key="10">
    <source>
        <dbReference type="Proteomes" id="UP000836402"/>
    </source>
</evidence>
<evidence type="ECO:0000256" key="6">
    <source>
        <dbReference type="ARBA" id="ARBA00023242"/>
    </source>
</evidence>
<dbReference type="PANTHER" id="PTHR13296:SF0">
    <property type="entry name" value="PRE-MRNA-SPLICING FACTOR SPF27"/>
    <property type="match status" value="1"/>
</dbReference>
<keyword evidence="5" id="KW-0508">mRNA splicing</keyword>
<organism evidence="8 9">
    <name type="scientific">Tilletia caries</name>
    <name type="common">wheat bunt fungus</name>
    <dbReference type="NCBI Taxonomy" id="13290"/>
    <lineage>
        <taxon>Eukaryota</taxon>
        <taxon>Fungi</taxon>
        <taxon>Dikarya</taxon>
        <taxon>Basidiomycota</taxon>
        <taxon>Ustilaginomycotina</taxon>
        <taxon>Exobasidiomycetes</taxon>
        <taxon>Tilletiales</taxon>
        <taxon>Tilletiaceae</taxon>
        <taxon>Tilletia</taxon>
    </lineage>
</organism>
<dbReference type="InterPro" id="IPR008409">
    <property type="entry name" value="SPF27"/>
</dbReference>
<reference evidence="7" key="3">
    <citation type="submission" date="2020-10" db="EMBL/GenBank/DDBJ databases">
        <authorList>
            <person name="Sedaghatjoo S."/>
        </authorList>
    </citation>
    <scope>NUCLEOTIDE SEQUENCE</scope>
    <source>
        <strain evidence="7">AZH3</strain>
    </source>
</reference>
<evidence type="ECO:0000313" key="8">
    <source>
        <dbReference type="EMBL" id="KAE8262745.1"/>
    </source>
</evidence>
<reference evidence="8" key="1">
    <citation type="submission" date="2016-04" db="EMBL/GenBank/DDBJ databases">
        <authorList>
            <person name="Nguyen H.D."/>
            <person name="Kesanakurti P."/>
            <person name="Cullis J."/>
            <person name="Levesque C.A."/>
            <person name="Hambleton S."/>
        </authorList>
    </citation>
    <scope>NUCLEOTIDE SEQUENCE</scope>
    <source>
        <strain evidence="8">DAOMC 238032</strain>
    </source>
</reference>
<evidence type="ECO:0000313" key="7">
    <source>
        <dbReference type="EMBL" id="CAD6914052.1"/>
    </source>
</evidence>
<dbReference type="AlphaFoldDB" id="A0A177VES3"/>
<dbReference type="Proteomes" id="UP000836402">
    <property type="component" value="Unassembled WGS sequence"/>
</dbReference>
<accession>A0A177VES3</accession>
<comment type="subcellular location">
    <subcellularLocation>
        <location evidence="1">Nucleus</location>
    </subcellularLocation>
</comment>
<name>A0A177VES3_9BASI</name>
<keyword evidence="6" id="KW-0539">Nucleus</keyword>
<sequence>MEAALALVQQELASSQHQNCQHDHRIPHPLTIDALPTLDAHFSRLTTAQAQPEDQPRLDSTRFTLPAPADGIHASEDDWRRALDNAYVQLAHQEGRAINIDLMKKYGATHWRIHNYTLEAALARYTASTQHTTDTLSASTNRTRRVLQQDAESKIANLEAKWAQLVSTQLQMGVAALGAEYEVGVLAQQRDRLRTRLAELEGPA</sequence>
<evidence type="ECO:0000256" key="1">
    <source>
        <dbReference type="ARBA" id="ARBA00004123"/>
    </source>
</evidence>
<evidence type="ECO:0008006" key="11">
    <source>
        <dbReference type="Google" id="ProtNLM"/>
    </source>
</evidence>
<dbReference type="GO" id="GO:0006397">
    <property type="term" value="P:mRNA processing"/>
    <property type="evidence" value="ECO:0007669"/>
    <property type="project" value="UniProtKB-KW"/>
</dbReference>
<dbReference type="PANTHER" id="PTHR13296">
    <property type="entry name" value="BCAS2 PROTEIN"/>
    <property type="match status" value="1"/>
</dbReference>
<dbReference type="Pfam" id="PF05700">
    <property type="entry name" value="BCAS2"/>
    <property type="match status" value="1"/>
</dbReference>
<dbReference type="EMBL" id="CAJHJG010001699">
    <property type="protein sequence ID" value="CAD6914052.1"/>
    <property type="molecule type" value="Genomic_DNA"/>
</dbReference>